<keyword evidence="1" id="KW-0812">Transmembrane</keyword>
<evidence type="ECO:0000256" key="1">
    <source>
        <dbReference type="SAM" id="Phobius"/>
    </source>
</evidence>
<proteinExistence type="predicted"/>
<gene>
    <name evidence="2" type="ORF">BDP55DRAFT_746606</name>
</gene>
<dbReference type="AlphaFoldDB" id="A0AAJ0ERP4"/>
<evidence type="ECO:0000313" key="2">
    <source>
        <dbReference type="EMBL" id="KAK1674166.1"/>
    </source>
</evidence>
<keyword evidence="3" id="KW-1185">Reference proteome</keyword>
<dbReference type="Proteomes" id="UP001224890">
    <property type="component" value="Unassembled WGS sequence"/>
</dbReference>
<keyword evidence="1" id="KW-1133">Transmembrane helix</keyword>
<keyword evidence="1" id="KW-0472">Membrane</keyword>
<feature type="transmembrane region" description="Helical" evidence="1">
    <location>
        <begin position="372"/>
        <end position="395"/>
    </location>
</feature>
<dbReference type="EMBL" id="JAHMHR010000027">
    <property type="protein sequence ID" value="KAK1674166.1"/>
    <property type="molecule type" value="Genomic_DNA"/>
</dbReference>
<dbReference type="GeneID" id="85465081"/>
<reference evidence="2" key="1">
    <citation type="submission" date="2021-06" db="EMBL/GenBank/DDBJ databases">
        <title>Comparative genomics, transcriptomics and evolutionary studies reveal genomic signatures of adaptation to plant cell wall in hemibiotrophic fungi.</title>
        <authorList>
            <consortium name="DOE Joint Genome Institute"/>
            <person name="Baroncelli R."/>
            <person name="Diaz J.F."/>
            <person name="Benocci T."/>
            <person name="Peng M."/>
            <person name="Battaglia E."/>
            <person name="Haridas S."/>
            <person name="Andreopoulos W."/>
            <person name="Labutti K."/>
            <person name="Pangilinan J."/>
            <person name="Floch G.L."/>
            <person name="Makela M.R."/>
            <person name="Henrissat B."/>
            <person name="Grigoriev I.V."/>
            <person name="Crouch J.A."/>
            <person name="De Vries R.P."/>
            <person name="Sukno S.A."/>
            <person name="Thon M.R."/>
        </authorList>
    </citation>
    <scope>NUCLEOTIDE SEQUENCE</scope>
    <source>
        <strain evidence="2">CBS 193.32</strain>
    </source>
</reference>
<accession>A0AAJ0ERP4</accession>
<organism evidence="2 3">
    <name type="scientific">Colletotrichum godetiae</name>
    <dbReference type="NCBI Taxonomy" id="1209918"/>
    <lineage>
        <taxon>Eukaryota</taxon>
        <taxon>Fungi</taxon>
        <taxon>Dikarya</taxon>
        <taxon>Ascomycota</taxon>
        <taxon>Pezizomycotina</taxon>
        <taxon>Sordariomycetes</taxon>
        <taxon>Hypocreomycetidae</taxon>
        <taxon>Glomerellales</taxon>
        <taxon>Glomerellaceae</taxon>
        <taxon>Colletotrichum</taxon>
        <taxon>Colletotrichum acutatum species complex</taxon>
    </lineage>
</organism>
<sequence>MPGTRENKPTAKHTCLGPEVTSPIQERGETARSKGNFASYRSFPALHLSLPLATKLSRSSGVDLRTGQYCFNSSPCVDVPTIKSQLNVFGPSWSVPIGTTQQFDRRSIGSSGARMPHGWQHERKGNEIKPHGWELKRQKMITMSVTYRVHTEPNTACWFERRWGSSYQATLSTGARSCPGDRAPSFYNVNTGNVIVSNTKSRSRETSHAGLEVDFLPTFQANYQLSECQPAARGCMPNVVQPQEQRPGESRAPQPCVTGCHTQEEGLEGVIGEWVMQQRELTLCEKYASDSNEVFLDHWNIGMHHASGLSPIWARIPPTFHGKPPPRTRAALAWAVDLPRYPFSLYAPPIDLTPATMLDPASLAVITVATPIIATVATVGVGVLAATVTVAVPALKHNMEGLRTERRFSKLNEAVLHRNYREIVRLVSKIKNLQRRGRTLNDFQLAELAHAEKVLSTL</sequence>
<name>A0AAJ0ERP4_9PEZI</name>
<comment type="caution">
    <text evidence="2">The sequence shown here is derived from an EMBL/GenBank/DDBJ whole genome shotgun (WGS) entry which is preliminary data.</text>
</comment>
<protein>
    <submittedName>
        <fullName evidence="2">Uncharacterized protein</fullName>
    </submittedName>
</protein>
<dbReference type="RefSeq" id="XP_060428169.1">
    <property type="nucleotide sequence ID" value="XM_060580555.1"/>
</dbReference>
<evidence type="ECO:0000313" key="3">
    <source>
        <dbReference type="Proteomes" id="UP001224890"/>
    </source>
</evidence>